<dbReference type="GO" id="GO:0006310">
    <property type="term" value="P:DNA recombination"/>
    <property type="evidence" value="ECO:0007669"/>
    <property type="project" value="UniProtKB-KW"/>
</dbReference>
<dbReference type="Gene3D" id="1.10.443.10">
    <property type="entry name" value="Intergrase catalytic core"/>
    <property type="match status" value="1"/>
</dbReference>
<comment type="caution">
    <text evidence="3">The sequence shown here is derived from an EMBL/GenBank/DDBJ whole genome shotgun (WGS) entry which is preliminary data.</text>
</comment>
<dbReference type="GO" id="GO:0015074">
    <property type="term" value="P:DNA integration"/>
    <property type="evidence" value="ECO:0007669"/>
    <property type="project" value="InterPro"/>
</dbReference>
<name>A0A0G1KFA8_9BACT</name>
<dbReference type="AlphaFoldDB" id="A0A0G1KFA8"/>
<dbReference type="EMBL" id="LCJQ01000001">
    <property type="protein sequence ID" value="KKT82218.1"/>
    <property type="molecule type" value="Genomic_DNA"/>
</dbReference>
<gene>
    <name evidence="3" type="ORF">UW78_C0001G0001</name>
</gene>
<evidence type="ECO:0000256" key="1">
    <source>
        <dbReference type="ARBA" id="ARBA00023172"/>
    </source>
</evidence>
<accession>A0A0G1KFA8</accession>
<dbReference type="InterPro" id="IPR011010">
    <property type="entry name" value="DNA_brk_join_enz"/>
</dbReference>
<sequence length="163" mass="18912">AAVVITRKRRDSVKHRQVFWTRETHKALLTYLDIRHCYTGDEALFIGIMHGKRLTTRAVERILKEYCRKAHLDPTLIKPHGFRHGWGMRAVDAEMYPPYLQAHMGHAHLASSQIYYNVRNHAVEREYHLKIGDKCTEGLKERMPQEAVVLPPLLATVPEVEHA</sequence>
<organism evidence="3 4">
    <name type="scientific">Candidatus Azambacteria bacterium GW2011_GWA1_44_9</name>
    <dbReference type="NCBI Taxonomy" id="1618610"/>
    <lineage>
        <taxon>Bacteria</taxon>
        <taxon>Candidatus Azamiibacteriota</taxon>
    </lineage>
</organism>
<dbReference type="InterPro" id="IPR013762">
    <property type="entry name" value="Integrase-like_cat_sf"/>
</dbReference>
<keyword evidence="1" id="KW-0233">DNA recombination</keyword>
<proteinExistence type="predicted"/>
<reference evidence="3 4" key="1">
    <citation type="journal article" date="2015" name="Nature">
        <title>rRNA introns, odd ribosomes, and small enigmatic genomes across a large radiation of phyla.</title>
        <authorList>
            <person name="Brown C.T."/>
            <person name="Hug L.A."/>
            <person name="Thomas B.C."/>
            <person name="Sharon I."/>
            <person name="Castelle C.J."/>
            <person name="Singh A."/>
            <person name="Wilkins M.J."/>
            <person name="Williams K.H."/>
            <person name="Banfield J.F."/>
        </authorList>
    </citation>
    <scope>NUCLEOTIDE SEQUENCE [LARGE SCALE GENOMIC DNA]</scope>
</reference>
<evidence type="ECO:0000313" key="4">
    <source>
        <dbReference type="Proteomes" id="UP000034595"/>
    </source>
</evidence>
<feature type="non-terminal residue" evidence="3">
    <location>
        <position position="1"/>
    </location>
</feature>
<dbReference type="GO" id="GO:0003677">
    <property type="term" value="F:DNA binding"/>
    <property type="evidence" value="ECO:0007669"/>
    <property type="project" value="InterPro"/>
</dbReference>
<protein>
    <submittedName>
        <fullName evidence="3">Site-specific recombinase XerD</fullName>
    </submittedName>
</protein>
<dbReference type="Pfam" id="PF00589">
    <property type="entry name" value="Phage_integrase"/>
    <property type="match status" value="1"/>
</dbReference>
<evidence type="ECO:0000313" key="3">
    <source>
        <dbReference type="EMBL" id="KKT82218.1"/>
    </source>
</evidence>
<dbReference type="InterPro" id="IPR002104">
    <property type="entry name" value="Integrase_catalytic"/>
</dbReference>
<feature type="domain" description="Tyr recombinase" evidence="2">
    <location>
        <begin position="1"/>
        <end position="128"/>
    </location>
</feature>
<dbReference type="SUPFAM" id="SSF56349">
    <property type="entry name" value="DNA breaking-rejoining enzymes"/>
    <property type="match status" value="1"/>
</dbReference>
<dbReference type="Proteomes" id="UP000034595">
    <property type="component" value="Unassembled WGS sequence"/>
</dbReference>
<dbReference type="PROSITE" id="PS51898">
    <property type="entry name" value="TYR_RECOMBINASE"/>
    <property type="match status" value="1"/>
</dbReference>
<evidence type="ECO:0000259" key="2">
    <source>
        <dbReference type="PROSITE" id="PS51898"/>
    </source>
</evidence>